<evidence type="ECO:0000256" key="1">
    <source>
        <dbReference type="ARBA" id="ARBA00004651"/>
    </source>
</evidence>
<dbReference type="Pfam" id="PF13396">
    <property type="entry name" value="PLDc_N"/>
    <property type="match status" value="1"/>
</dbReference>
<evidence type="ECO:0000256" key="7">
    <source>
        <dbReference type="SAM" id="Phobius"/>
    </source>
</evidence>
<evidence type="ECO:0000256" key="3">
    <source>
        <dbReference type="ARBA" id="ARBA00022692"/>
    </source>
</evidence>
<evidence type="ECO:0000259" key="8">
    <source>
        <dbReference type="Pfam" id="PF13396"/>
    </source>
</evidence>
<name>A0ABN2KRR7_9MICO</name>
<protein>
    <recommendedName>
        <fullName evidence="8">Cardiolipin synthase N-terminal domain-containing protein</fullName>
    </recommendedName>
</protein>
<evidence type="ECO:0000313" key="10">
    <source>
        <dbReference type="Proteomes" id="UP001501475"/>
    </source>
</evidence>
<keyword evidence="10" id="KW-1185">Reference proteome</keyword>
<evidence type="ECO:0000256" key="6">
    <source>
        <dbReference type="SAM" id="MobiDB-lite"/>
    </source>
</evidence>
<reference evidence="9 10" key="1">
    <citation type="journal article" date="2019" name="Int. J. Syst. Evol. Microbiol.">
        <title>The Global Catalogue of Microorganisms (GCM) 10K type strain sequencing project: providing services to taxonomists for standard genome sequencing and annotation.</title>
        <authorList>
            <consortium name="The Broad Institute Genomics Platform"/>
            <consortium name="The Broad Institute Genome Sequencing Center for Infectious Disease"/>
            <person name="Wu L."/>
            <person name="Ma J."/>
        </authorList>
    </citation>
    <scope>NUCLEOTIDE SEQUENCE [LARGE SCALE GENOMIC DNA]</scope>
    <source>
        <strain evidence="9 10">JCM 15591</strain>
    </source>
</reference>
<feature type="region of interest" description="Disordered" evidence="6">
    <location>
        <begin position="65"/>
        <end position="90"/>
    </location>
</feature>
<accession>A0ABN2KRR7</accession>
<evidence type="ECO:0000256" key="4">
    <source>
        <dbReference type="ARBA" id="ARBA00022989"/>
    </source>
</evidence>
<dbReference type="RefSeq" id="WP_324388344.1">
    <property type="nucleotide sequence ID" value="NZ_BAAAPN010000051.1"/>
</dbReference>
<feature type="domain" description="Cardiolipin synthase N-terminal" evidence="8">
    <location>
        <begin position="12"/>
        <end position="57"/>
    </location>
</feature>
<comment type="subcellular location">
    <subcellularLocation>
        <location evidence="1">Cell membrane</location>
        <topology evidence="1">Multi-pass membrane protein</topology>
    </subcellularLocation>
</comment>
<comment type="caution">
    <text evidence="9">The sequence shown here is derived from an EMBL/GenBank/DDBJ whole genome shotgun (WGS) entry which is preliminary data.</text>
</comment>
<proteinExistence type="predicted"/>
<sequence>MLRLLPGLLALVLAVYTLVDCVQTPDERVRGLPKVVWVFVILLFPYAGPAGWWFAGRPKAYALPGRPLPGPQDRRAPRGPDDDPDFLRNL</sequence>
<feature type="transmembrane region" description="Helical" evidence="7">
    <location>
        <begin position="35"/>
        <end position="55"/>
    </location>
</feature>
<keyword evidence="5 7" id="KW-0472">Membrane</keyword>
<evidence type="ECO:0000256" key="2">
    <source>
        <dbReference type="ARBA" id="ARBA00022475"/>
    </source>
</evidence>
<keyword evidence="2" id="KW-1003">Cell membrane</keyword>
<keyword evidence="4 7" id="KW-1133">Transmembrane helix</keyword>
<organism evidence="9 10">
    <name type="scientific">Nostocoides vanveenii</name>
    <dbReference type="NCBI Taxonomy" id="330835"/>
    <lineage>
        <taxon>Bacteria</taxon>
        <taxon>Bacillati</taxon>
        <taxon>Actinomycetota</taxon>
        <taxon>Actinomycetes</taxon>
        <taxon>Micrococcales</taxon>
        <taxon>Intrasporangiaceae</taxon>
        <taxon>Nostocoides</taxon>
    </lineage>
</organism>
<evidence type="ECO:0000256" key="5">
    <source>
        <dbReference type="ARBA" id="ARBA00023136"/>
    </source>
</evidence>
<keyword evidence="3 7" id="KW-0812">Transmembrane</keyword>
<gene>
    <name evidence="9" type="ORF">GCM10009810_22870</name>
</gene>
<evidence type="ECO:0000313" key="9">
    <source>
        <dbReference type="EMBL" id="GAA1763000.1"/>
    </source>
</evidence>
<dbReference type="EMBL" id="BAAAPN010000051">
    <property type="protein sequence ID" value="GAA1763000.1"/>
    <property type="molecule type" value="Genomic_DNA"/>
</dbReference>
<dbReference type="InterPro" id="IPR027379">
    <property type="entry name" value="CLS_N"/>
</dbReference>
<dbReference type="Proteomes" id="UP001501475">
    <property type="component" value="Unassembled WGS sequence"/>
</dbReference>
<feature type="compositionally biased region" description="Basic and acidic residues" evidence="6">
    <location>
        <begin position="72"/>
        <end position="81"/>
    </location>
</feature>